<reference evidence="2" key="1">
    <citation type="journal article" date="2019" name="Int. J. Syst. Evol. Microbiol.">
        <title>The Global Catalogue of Microorganisms (GCM) 10K type strain sequencing project: providing services to taxonomists for standard genome sequencing and annotation.</title>
        <authorList>
            <consortium name="The Broad Institute Genomics Platform"/>
            <consortium name="The Broad Institute Genome Sequencing Center for Infectious Disease"/>
            <person name="Wu L."/>
            <person name="Ma J."/>
        </authorList>
    </citation>
    <scope>NUCLEOTIDE SEQUENCE [LARGE SCALE GENOMIC DNA]</scope>
    <source>
        <strain evidence="2">CGMCC 1.12750</strain>
    </source>
</reference>
<sequence>MSGVGHEICSLCKGYLGCINPSVKMLQVQKVRCETGSRNLMGRVVDMNRGLYSLEPDNSGGAPLPSGIIRHLAMILRRLLIMIQQTQQVTAGITKEFAFSDNDPLPGDWIAHVGMLHQRWKRDPLAALLRRGTPACARE</sequence>
<evidence type="ECO:0000313" key="1">
    <source>
        <dbReference type="EMBL" id="MFC7704751.1"/>
    </source>
</evidence>
<comment type="caution">
    <text evidence="1">The sequence shown here is derived from an EMBL/GenBank/DDBJ whole genome shotgun (WGS) entry which is preliminary data.</text>
</comment>
<gene>
    <name evidence="1" type="ORF">ACFQXB_11155</name>
</gene>
<evidence type="ECO:0000313" key="2">
    <source>
        <dbReference type="Proteomes" id="UP001596516"/>
    </source>
</evidence>
<protein>
    <submittedName>
        <fullName evidence="1">Uncharacterized protein</fullName>
    </submittedName>
</protein>
<dbReference type="Proteomes" id="UP001596516">
    <property type="component" value="Unassembled WGS sequence"/>
</dbReference>
<keyword evidence="2" id="KW-1185">Reference proteome</keyword>
<organism evidence="1 2">
    <name type="scientific">Plastorhodobacter daqingensis</name>
    <dbReference type="NCBI Taxonomy" id="1387281"/>
    <lineage>
        <taxon>Bacteria</taxon>
        <taxon>Pseudomonadati</taxon>
        <taxon>Pseudomonadota</taxon>
        <taxon>Alphaproteobacteria</taxon>
        <taxon>Rhodobacterales</taxon>
        <taxon>Paracoccaceae</taxon>
        <taxon>Plastorhodobacter</taxon>
    </lineage>
</organism>
<dbReference type="EMBL" id="JBHTFQ010000005">
    <property type="protein sequence ID" value="MFC7704751.1"/>
    <property type="molecule type" value="Genomic_DNA"/>
</dbReference>
<proteinExistence type="predicted"/>
<dbReference type="RefSeq" id="WP_377403388.1">
    <property type="nucleotide sequence ID" value="NZ_JBHTFQ010000005.1"/>
</dbReference>
<name>A0ABW2UJ64_9RHOB</name>
<accession>A0ABW2UJ64</accession>